<dbReference type="PANTHER" id="PTHR47999">
    <property type="entry name" value="TRANSCRIPTION FACTOR MYB8-RELATED-RELATED"/>
    <property type="match status" value="1"/>
</dbReference>
<dbReference type="InterPro" id="IPR015495">
    <property type="entry name" value="Myb_TF_plants"/>
</dbReference>
<evidence type="ECO:0000256" key="4">
    <source>
        <dbReference type="SAM" id="MobiDB-lite"/>
    </source>
</evidence>
<feature type="domain" description="HTH myb-type" evidence="6">
    <location>
        <begin position="9"/>
        <end position="38"/>
    </location>
</feature>
<dbReference type="CDD" id="cd00167">
    <property type="entry name" value="SANT"/>
    <property type="match status" value="1"/>
</dbReference>
<dbReference type="SUPFAM" id="SSF46689">
    <property type="entry name" value="Homeodomain-like"/>
    <property type="match status" value="1"/>
</dbReference>
<keyword evidence="3" id="KW-0539">Nucleus</keyword>
<dbReference type="InterPro" id="IPR017930">
    <property type="entry name" value="Myb_dom"/>
</dbReference>
<reference evidence="7" key="2">
    <citation type="submission" date="2023-06" db="EMBL/GenBank/DDBJ databases">
        <authorList>
            <person name="Ma L."/>
            <person name="Liu K.-W."/>
            <person name="Li Z."/>
            <person name="Hsiao Y.-Y."/>
            <person name="Qi Y."/>
            <person name="Fu T."/>
            <person name="Tang G."/>
            <person name="Zhang D."/>
            <person name="Sun W.-H."/>
            <person name="Liu D.-K."/>
            <person name="Li Y."/>
            <person name="Chen G.-Z."/>
            <person name="Liu X.-D."/>
            <person name="Liao X.-Y."/>
            <person name="Jiang Y.-T."/>
            <person name="Yu X."/>
            <person name="Hao Y."/>
            <person name="Huang J."/>
            <person name="Zhao X.-W."/>
            <person name="Ke S."/>
            <person name="Chen Y.-Y."/>
            <person name="Wu W.-L."/>
            <person name="Hsu J.-L."/>
            <person name="Lin Y.-F."/>
            <person name="Huang M.-D."/>
            <person name="Li C.-Y."/>
            <person name="Huang L."/>
            <person name="Wang Z.-W."/>
            <person name="Zhao X."/>
            <person name="Zhong W.-Y."/>
            <person name="Peng D.-H."/>
            <person name="Ahmad S."/>
            <person name="Lan S."/>
            <person name="Zhang J.-S."/>
            <person name="Tsai W.-C."/>
            <person name="Van De Peer Y."/>
            <person name="Liu Z.-J."/>
        </authorList>
    </citation>
    <scope>NUCLEOTIDE SEQUENCE</scope>
    <source>
        <strain evidence="7">CP</strain>
        <tissue evidence="7">Leaves</tissue>
    </source>
</reference>
<evidence type="ECO:0000256" key="1">
    <source>
        <dbReference type="ARBA" id="ARBA00004123"/>
    </source>
</evidence>
<dbReference type="Proteomes" id="UP001180020">
    <property type="component" value="Unassembled WGS sequence"/>
</dbReference>
<evidence type="ECO:0000256" key="3">
    <source>
        <dbReference type="ARBA" id="ARBA00023242"/>
    </source>
</evidence>
<keyword evidence="2" id="KW-0238">DNA-binding</keyword>
<keyword evidence="8" id="KW-1185">Reference proteome</keyword>
<dbReference type="Gene3D" id="1.10.10.60">
    <property type="entry name" value="Homeodomain-like"/>
    <property type="match status" value="1"/>
</dbReference>
<dbReference type="PANTHER" id="PTHR47999:SF96">
    <property type="entry name" value="TRANSCRIPTION REPRESSOR MYB6-LIKE"/>
    <property type="match status" value="1"/>
</dbReference>
<evidence type="ECO:0000259" key="6">
    <source>
        <dbReference type="PROSITE" id="PS51294"/>
    </source>
</evidence>
<dbReference type="InterPro" id="IPR001005">
    <property type="entry name" value="SANT/Myb"/>
</dbReference>
<reference evidence="7" key="1">
    <citation type="journal article" date="2023" name="Nat. Commun.">
        <title>Diploid and tetraploid genomes of Acorus and the evolution of monocots.</title>
        <authorList>
            <person name="Ma L."/>
            <person name="Liu K.W."/>
            <person name="Li Z."/>
            <person name="Hsiao Y.Y."/>
            <person name="Qi Y."/>
            <person name="Fu T."/>
            <person name="Tang G.D."/>
            <person name="Zhang D."/>
            <person name="Sun W.H."/>
            <person name="Liu D.K."/>
            <person name="Li Y."/>
            <person name="Chen G.Z."/>
            <person name="Liu X.D."/>
            <person name="Liao X.Y."/>
            <person name="Jiang Y.T."/>
            <person name="Yu X."/>
            <person name="Hao Y."/>
            <person name="Huang J."/>
            <person name="Zhao X.W."/>
            <person name="Ke S."/>
            <person name="Chen Y.Y."/>
            <person name="Wu W.L."/>
            <person name="Hsu J.L."/>
            <person name="Lin Y.F."/>
            <person name="Huang M.D."/>
            <person name="Li C.Y."/>
            <person name="Huang L."/>
            <person name="Wang Z.W."/>
            <person name="Zhao X."/>
            <person name="Zhong W.Y."/>
            <person name="Peng D.H."/>
            <person name="Ahmad S."/>
            <person name="Lan S."/>
            <person name="Zhang J.S."/>
            <person name="Tsai W.C."/>
            <person name="Van de Peer Y."/>
            <person name="Liu Z.J."/>
        </authorList>
    </citation>
    <scope>NUCLEOTIDE SEQUENCE</scope>
    <source>
        <strain evidence="7">CP</strain>
    </source>
</reference>
<gene>
    <name evidence="7" type="primary">MYB12</name>
    <name evidence="7" type="ORF">QJS10_CPA05g00274</name>
</gene>
<dbReference type="PROSITE" id="PS51294">
    <property type="entry name" value="HTH_MYB"/>
    <property type="match status" value="1"/>
</dbReference>
<dbReference type="Pfam" id="PF00249">
    <property type="entry name" value="Myb_DNA-binding"/>
    <property type="match status" value="1"/>
</dbReference>
<feature type="region of interest" description="Disordered" evidence="4">
    <location>
        <begin position="73"/>
        <end position="106"/>
    </location>
</feature>
<evidence type="ECO:0000313" key="8">
    <source>
        <dbReference type="Proteomes" id="UP001180020"/>
    </source>
</evidence>
<feature type="region of interest" description="Disordered" evidence="4">
    <location>
        <begin position="32"/>
        <end position="54"/>
    </location>
</feature>
<name>A0AAV9EU64_ACOCL</name>
<sequence>MGRAPCCEKVGLKRGRWTAEEDETLVRYIKDNGEGAWRVNDDDEKGENSKEDNPSVITDVEWDGLMRLMDDDGLPGLLVGPQSSSSVGSTTTTTSTSSTEEVGSSAAMEEMMKTWLTWEEEMEVVVPPELMMGGGGGDDEGWMMMLGGFGEEMESGIDSWMMGLL</sequence>
<feature type="compositionally biased region" description="Low complexity" evidence="4">
    <location>
        <begin position="74"/>
        <end position="105"/>
    </location>
</feature>
<evidence type="ECO:0000259" key="5">
    <source>
        <dbReference type="PROSITE" id="PS50090"/>
    </source>
</evidence>
<dbReference type="EMBL" id="JAUJYO010000005">
    <property type="protein sequence ID" value="KAK1316484.1"/>
    <property type="molecule type" value="Genomic_DNA"/>
</dbReference>
<evidence type="ECO:0000256" key="2">
    <source>
        <dbReference type="ARBA" id="ARBA00023125"/>
    </source>
</evidence>
<feature type="domain" description="Myb-like" evidence="5">
    <location>
        <begin position="9"/>
        <end position="38"/>
    </location>
</feature>
<dbReference type="GO" id="GO:0005634">
    <property type="term" value="C:nucleus"/>
    <property type="evidence" value="ECO:0007669"/>
    <property type="project" value="UniProtKB-SubCell"/>
</dbReference>
<evidence type="ECO:0000313" key="7">
    <source>
        <dbReference type="EMBL" id="KAK1316484.1"/>
    </source>
</evidence>
<comment type="caution">
    <text evidence="7">The sequence shown here is derived from an EMBL/GenBank/DDBJ whole genome shotgun (WGS) entry which is preliminary data.</text>
</comment>
<protein>
    <submittedName>
        <fullName evidence="7">Transcription factor MYB12</fullName>
    </submittedName>
</protein>
<dbReference type="GO" id="GO:0003677">
    <property type="term" value="F:DNA binding"/>
    <property type="evidence" value="ECO:0007669"/>
    <property type="project" value="UniProtKB-KW"/>
</dbReference>
<dbReference type="InterPro" id="IPR009057">
    <property type="entry name" value="Homeodomain-like_sf"/>
</dbReference>
<organism evidence="7 8">
    <name type="scientific">Acorus calamus</name>
    <name type="common">Sweet flag</name>
    <dbReference type="NCBI Taxonomy" id="4465"/>
    <lineage>
        <taxon>Eukaryota</taxon>
        <taxon>Viridiplantae</taxon>
        <taxon>Streptophyta</taxon>
        <taxon>Embryophyta</taxon>
        <taxon>Tracheophyta</taxon>
        <taxon>Spermatophyta</taxon>
        <taxon>Magnoliopsida</taxon>
        <taxon>Liliopsida</taxon>
        <taxon>Acoraceae</taxon>
        <taxon>Acorus</taxon>
    </lineage>
</organism>
<comment type="subcellular location">
    <subcellularLocation>
        <location evidence="1">Nucleus</location>
    </subcellularLocation>
</comment>
<proteinExistence type="predicted"/>
<dbReference type="AlphaFoldDB" id="A0AAV9EU64"/>
<accession>A0AAV9EU64</accession>
<dbReference type="PROSITE" id="PS50090">
    <property type="entry name" value="MYB_LIKE"/>
    <property type="match status" value="1"/>
</dbReference>